<reference evidence="4 5" key="1">
    <citation type="submission" date="2023-07" db="EMBL/GenBank/DDBJ databases">
        <title>Genomic Encyclopedia of Type Strains, Phase IV (KMG-IV): sequencing the most valuable type-strain genomes for metagenomic binning, comparative biology and taxonomic classification.</title>
        <authorList>
            <person name="Goeker M."/>
        </authorList>
    </citation>
    <scope>NUCLEOTIDE SEQUENCE [LARGE SCALE GENOMIC DNA]</scope>
    <source>
        <strain evidence="4 5">DSM 23837</strain>
    </source>
</reference>
<comment type="function">
    <text evidence="3">Required for flagellar hook formation. May act as a scaffolding protein.</text>
</comment>
<keyword evidence="4" id="KW-0969">Cilium</keyword>
<dbReference type="EMBL" id="JAUSTT010000008">
    <property type="protein sequence ID" value="MDQ0175818.1"/>
    <property type="molecule type" value="Genomic_DNA"/>
</dbReference>
<keyword evidence="2 3" id="KW-1005">Bacterial flagellum biogenesis</keyword>
<keyword evidence="5" id="KW-1185">Reference proteome</keyword>
<proteinExistence type="inferred from homology"/>
<comment type="caution">
    <text evidence="4">The sequence shown here is derived from an EMBL/GenBank/DDBJ whole genome shotgun (WGS) entry which is preliminary data.</text>
</comment>
<dbReference type="Proteomes" id="UP001223586">
    <property type="component" value="Unassembled WGS sequence"/>
</dbReference>
<protein>
    <recommendedName>
        <fullName evidence="3">Basal-body rod modification protein FlgD</fullName>
    </recommendedName>
</protein>
<keyword evidence="4" id="KW-0282">Flagellum</keyword>
<dbReference type="Pfam" id="PF03963">
    <property type="entry name" value="FlgD"/>
    <property type="match status" value="1"/>
</dbReference>
<evidence type="ECO:0000313" key="4">
    <source>
        <dbReference type="EMBL" id="MDQ0175818.1"/>
    </source>
</evidence>
<sequence length="211" mass="23520">MFTTIDPDLIFSPVQRVPKGDNLGKDDFMKILMAQLANQDPLNPMEDRDFIAQLAQFSTLEQMMNMARSFEKLAQTQEQSTLMAYNQFIGKQVAWHKIVEEEGKAPVILDGTGVVQMVQFKGDSVELVLKDGTILQPGNISDVKSGTIDSPLIQASYLINKEVTWIEDDESKDPQEKNGIVTSVAIKDGTTWLYFSDNEKVSADKIIKVGS</sequence>
<name>A0ABT9WRP3_9BACI</name>
<keyword evidence="4" id="KW-0966">Cell projection</keyword>
<evidence type="ECO:0000256" key="3">
    <source>
        <dbReference type="RuleBase" id="RU362076"/>
    </source>
</evidence>
<dbReference type="InterPro" id="IPR005648">
    <property type="entry name" value="FlgD"/>
</dbReference>
<organism evidence="4 5">
    <name type="scientific">Bacillus chungangensis</name>
    <dbReference type="NCBI Taxonomy" id="587633"/>
    <lineage>
        <taxon>Bacteria</taxon>
        <taxon>Bacillati</taxon>
        <taxon>Bacillota</taxon>
        <taxon>Bacilli</taxon>
        <taxon>Bacillales</taxon>
        <taxon>Bacillaceae</taxon>
        <taxon>Bacillus</taxon>
    </lineage>
</organism>
<comment type="similarity">
    <text evidence="1 3">Belongs to the FlgD family.</text>
</comment>
<gene>
    <name evidence="4" type="ORF">J2S08_001654</name>
</gene>
<evidence type="ECO:0000256" key="1">
    <source>
        <dbReference type="ARBA" id="ARBA00010577"/>
    </source>
</evidence>
<accession>A0ABT9WRP3</accession>
<evidence type="ECO:0000313" key="5">
    <source>
        <dbReference type="Proteomes" id="UP001223586"/>
    </source>
</evidence>
<dbReference type="NCBIfam" id="NF007197">
    <property type="entry name" value="PRK09618.1"/>
    <property type="match status" value="1"/>
</dbReference>
<evidence type="ECO:0000256" key="2">
    <source>
        <dbReference type="ARBA" id="ARBA00022795"/>
    </source>
</evidence>
<dbReference type="RefSeq" id="WP_307228451.1">
    <property type="nucleotide sequence ID" value="NZ_JAUSTT010000008.1"/>
</dbReference>